<dbReference type="HOGENOM" id="CLU_027066_1_0_11"/>
<dbReference type="eggNOG" id="COG2197">
    <property type="taxonomic scope" value="Bacteria"/>
</dbReference>
<evidence type="ECO:0000256" key="1">
    <source>
        <dbReference type="ARBA" id="ARBA00023015"/>
    </source>
</evidence>
<keyword evidence="8" id="KW-1185">Reference proteome</keyword>
<keyword evidence="3" id="KW-0804">Transcription</keyword>
<dbReference type="GO" id="GO:0006355">
    <property type="term" value="P:regulation of DNA-templated transcription"/>
    <property type="evidence" value="ECO:0007669"/>
    <property type="project" value="InterPro"/>
</dbReference>
<dbReference type="InterPro" id="IPR036388">
    <property type="entry name" value="WH-like_DNA-bd_sf"/>
</dbReference>
<keyword evidence="5" id="KW-1133">Transmembrane helix</keyword>
<proteinExistence type="predicted"/>
<dbReference type="PANTHER" id="PTHR44688">
    <property type="entry name" value="DNA-BINDING TRANSCRIPTIONAL ACTIVATOR DEVR_DOSR"/>
    <property type="match status" value="1"/>
</dbReference>
<dbReference type="RefSeq" id="WP_016310319.1">
    <property type="nucleotide sequence ID" value="NZ_KE159646.1"/>
</dbReference>
<dbReference type="Gene3D" id="1.10.10.10">
    <property type="entry name" value="Winged helix-like DNA-binding domain superfamily/Winged helix DNA-binding domain"/>
    <property type="match status" value="1"/>
</dbReference>
<sequence length="601" mass="63551">MRASALLSLLRPNTASLGYGLFLAINAASVWGGVFPFLPLSFQTPEVMLWFFGAESLAFALTFLASAAGTYLFPAETRHFMVKAVAVPYMGGWCLLIGAMYARSIAVALAGAGGALLGVGSAGFYMLWQRLFASQDAREGMGNLIAGTAWAAVLYFALYLIPVAVTAYLIPCVFLPLFGLAVVLKSRTIDLDQPMFQDAPREHPRTYRHVLSTIWRTALTLGTLGFCTGVMRSLAVGDPAVGTIVNALSMAASCAAAVALLAVWAKKNLRINVATSYRLFFPVVTTAFLLLPLLGRGYAGALAAGLYALWSVTIMLMMIQCAQVSRDGGINPVFIYGAFGGIMYGLHDVGFIGGRLIESLPLGELPFGGLSPLALITIGALYLLGIMYFVGQGGFRRALSTGAPDEIELLALRRKTGDGHRPGPSSQPSGAAKGGRVAKEGRPEAKGPEAQHEGAGASEGPARTEDAGSVASPHAGENGDGAALPRKQGAGRTADPFPGAQNTLAGRGAPPSRDGHEAEATYRDRFSKQMAAVRESFGLSAREAEVAELIARGNTVAHIAELLFVSENTVRTHSKRIYVKLGIHKRQELIELVESFGPEGR</sequence>
<dbReference type="AlphaFoldDB" id="R9KTW7"/>
<feature type="region of interest" description="Disordered" evidence="4">
    <location>
        <begin position="416"/>
        <end position="520"/>
    </location>
</feature>
<evidence type="ECO:0000256" key="2">
    <source>
        <dbReference type="ARBA" id="ARBA00023125"/>
    </source>
</evidence>
<dbReference type="GO" id="GO:0003677">
    <property type="term" value="F:DNA binding"/>
    <property type="evidence" value="ECO:0007669"/>
    <property type="project" value="UniProtKB-KW"/>
</dbReference>
<dbReference type="EMBL" id="ASSY01000010">
    <property type="protein sequence ID" value="EOS49681.1"/>
    <property type="molecule type" value="Genomic_DNA"/>
</dbReference>
<dbReference type="PROSITE" id="PS00622">
    <property type="entry name" value="HTH_LUXR_1"/>
    <property type="match status" value="1"/>
</dbReference>
<feature type="transmembrane region" description="Helical" evidence="5">
    <location>
        <begin position="333"/>
        <end position="357"/>
    </location>
</feature>
<accession>R9KTW7</accession>
<reference evidence="7 8" key="1">
    <citation type="submission" date="2013-04" db="EMBL/GenBank/DDBJ databases">
        <title>The Genome Sequence of Enterorhabdus caecimuris B7.</title>
        <authorList>
            <consortium name="The Broad Institute Genomics Platform"/>
            <consortium name="The Broad Institute Genome Sequencing Center for Infectious Disease"/>
            <person name="Earl A."/>
            <person name="Xavier R."/>
            <person name="Elson C."/>
            <person name="Duck W."/>
            <person name="Walker B."/>
            <person name="Young S."/>
            <person name="Zeng Q."/>
            <person name="Gargeya S."/>
            <person name="Fitzgerald M."/>
            <person name="Haas B."/>
            <person name="Abouelleil A."/>
            <person name="Allen A.W."/>
            <person name="Alvarado L."/>
            <person name="Arachchi H.M."/>
            <person name="Berlin A.M."/>
            <person name="Chapman S.B."/>
            <person name="Gainer-Dewar J."/>
            <person name="Goldberg J."/>
            <person name="Griggs A."/>
            <person name="Gujja S."/>
            <person name="Hansen M."/>
            <person name="Howarth C."/>
            <person name="Imamovic A."/>
            <person name="Ireland A."/>
            <person name="Larimer J."/>
            <person name="McCowan C."/>
            <person name="Murphy C."/>
            <person name="Pearson M."/>
            <person name="Poon T.W."/>
            <person name="Priest M."/>
            <person name="Roberts A."/>
            <person name="Saif S."/>
            <person name="Shea T."/>
            <person name="Sisk P."/>
            <person name="Sykes S."/>
            <person name="Wortman J."/>
            <person name="Nusbaum C."/>
            <person name="Birren B."/>
        </authorList>
    </citation>
    <scope>NUCLEOTIDE SEQUENCE [LARGE SCALE GENOMIC DNA]</scope>
    <source>
        <strain evidence="7 8">B7</strain>
    </source>
</reference>
<comment type="caution">
    <text evidence="7">The sequence shown here is derived from an EMBL/GenBank/DDBJ whole genome shotgun (WGS) entry which is preliminary data.</text>
</comment>
<feature type="transmembrane region" description="Helical" evidence="5">
    <location>
        <begin position="80"/>
        <end position="101"/>
    </location>
</feature>
<dbReference type="PANTHER" id="PTHR44688:SF16">
    <property type="entry name" value="DNA-BINDING TRANSCRIPTIONAL ACTIVATOR DEVR_DOSR"/>
    <property type="match status" value="1"/>
</dbReference>
<feature type="transmembrane region" description="Helical" evidence="5">
    <location>
        <begin position="301"/>
        <end position="321"/>
    </location>
</feature>
<evidence type="ECO:0000256" key="3">
    <source>
        <dbReference type="ARBA" id="ARBA00023163"/>
    </source>
</evidence>
<feature type="transmembrane region" description="Helical" evidence="5">
    <location>
        <begin position="107"/>
        <end position="128"/>
    </location>
</feature>
<feature type="transmembrane region" description="Helical" evidence="5">
    <location>
        <begin position="277"/>
        <end position="295"/>
    </location>
</feature>
<keyword evidence="1" id="KW-0805">Transcription regulation</keyword>
<feature type="transmembrane region" description="Helical" evidence="5">
    <location>
        <begin position="140"/>
        <end position="161"/>
    </location>
</feature>
<feature type="transmembrane region" description="Helical" evidence="5">
    <location>
        <begin position="48"/>
        <end position="73"/>
    </location>
</feature>
<dbReference type="Proteomes" id="UP000014204">
    <property type="component" value="Unassembled WGS sequence"/>
</dbReference>
<dbReference type="GeneID" id="82192056"/>
<dbReference type="CDD" id="cd06170">
    <property type="entry name" value="LuxR_C_like"/>
    <property type="match status" value="1"/>
</dbReference>
<organism evidence="7 8">
    <name type="scientific">Adlercreutzia caecimuris B7</name>
    <dbReference type="NCBI Taxonomy" id="1235794"/>
    <lineage>
        <taxon>Bacteria</taxon>
        <taxon>Bacillati</taxon>
        <taxon>Actinomycetota</taxon>
        <taxon>Coriobacteriia</taxon>
        <taxon>Eggerthellales</taxon>
        <taxon>Eggerthellaceae</taxon>
        <taxon>Adlercreutzia</taxon>
    </lineage>
</organism>
<feature type="domain" description="HTH luxR-type" evidence="6">
    <location>
        <begin position="532"/>
        <end position="597"/>
    </location>
</feature>
<dbReference type="PROSITE" id="PS50043">
    <property type="entry name" value="HTH_LUXR_2"/>
    <property type="match status" value="1"/>
</dbReference>
<evidence type="ECO:0000313" key="8">
    <source>
        <dbReference type="Proteomes" id="UP000014204"/>
    </source>
</evidence>
<feature type="compositionally biased region" description="Basic and acidic residues" evidence="4">
    <location>
        <begin position="437"/>
        <end position="452"/>
    </location>
</feature>
<dbReference type="InterPro" id="IPR016032">
    <property type="entry name" value="Sig_transdc_resp-reg_C-effctor"/>
</dbReference>
<protein>
    <recommendedName>
        <fullName evidence="6">HTH luxR-type domain-containing protein</fullName>
    </recommendedName>
</protein>
<feature type="transmembrane region" description="Helical" evidence="5">
    <location>
        <begin position="167"/>
        <end position="184"/>
    </location>
</feature>
<dbReference type="STRING" id="1235794.C811_02141"/>
<evidence type="ECO:0000256" key="4">
    <source>
        <dbReference type="SAM" id="MobiDB-lite"/>
    </source>
</evidence>
<dbReference type="SMART" id="SM00421">
    <property type="entry name" value="HTH_LUXR"/>
    <property type="match status" value="1"/>
</dbReference>
<dbReference type="InterPro" id="IPR000792">
    <property type="entry name" value="Tscrpt_reg_LuxR_C"/>
</dbReference>
<feature type="transmembrane region" description="Helical" evidence="5">
    <location>
        <begin position="241"/>
        <end position="265"/>
    </location>
</feature>
<gene>
    <name evidence="7" type="ORF">C811_02141</name>
</gene>
<evidence type="ECO:0000313" key="7">
    <source>
        <dbReference type="EMBL" id="EOS49681.1"/>
    </source>
</evidence>
<evidence type="ECO:0000256" key="5">
    <source>
        <dbReference type="SAM" id="Phobius"/>
    </source>
</evidence>
<feature type="transmembrane region" description="Helical" evidence="5">
    <location>
        <begin position="369"/>
        <end position="390"/>
    </location>
</feature>
<feature type="transmembrane region" description="Helical" evidence="5">
    <location>
        <begin position="214"/>
        <end position="235"/>
    </location>
</feature>
<keyword evidence="2" id="KW-0238">DNA-binding</keyword>
<evidence type="ECO:0000259" key="6">
    <source>
        <dbReference type="PROSITE" id="PS50043"/>
    </source>
</evidence>
<keyword evidence="5" id="KW-0472">Membrane</keyword>
<name>R9KTW7_9ACTN</name>
<keyword evidence="5" id="KW-0812">Transmembrane</keyword>
<dbReference type="PRINTS" id="PR00038">
    <property type="entry name" value="HTHLUXR"/>
</dbReference>
<dbReference type="Pfam" id="PF00196">
    <property type="entry name" value="GerE"/>
    <property type="match status" value="1"/>
</dbReference>
<feature type="transmembrane region" description="Helical" evidence="5">
    <location>
        <begin position="21"/>
        <end position="42"/>
    </location>
</feature>
<dbReference type="SUPFAM" id="SSF46894">
    <property type="entry name" value="C-terminal effector domain of the bipartite response regulators"/>
    <property type="match status" value="1"/>
</dbReference>
<dbReference type="PATRIC" id="fig|1235794.3.peg.2110"/>